<feature type="region of interest" description="Disordered" evidence="1">
    <location>
        <begin position="412"/>
        <end position="467"/>
    </location>
</feature>
<dbReference type="GO" id="GO:0005737">
    <property type="term" value="C:cytoplasm"/>
    <property type="evidence" value="ECO:0007669"/>
    <property type="project" value="TreeGrafter"/>
</dbReference>
<dbReference type="Pfam" id="PF02181">
    <property type="entry name" value="FH2"/>
    <property type="match status" value="1"/>
</dbReference>
<gene>
    <name evidence="3" type="primary">Fhod3</name>
</gene>
<accession>A0A6F9DC69</accession>
<dbReference type="Gene3D" id="1.20.58.2220">
    <property type="entry name" value="Formin, FH2 domain"/>
    <property type="match status" value="1"/>
</dbReference>
<dbReference type="SMART" id="SM00498">
    <property type="entry name" value="FH2"/>
    <property type="match status" value="1"/>
</dbReference>
<feature type="domain" description="FH2" evidence="2">
    <location>
        <begin position="14"/>
        <end position="404"/>
    </location>
</feature>
<dbReference type="InterPro" id="IPR042201">
    <property type="entry name" value="FH2_Formin_sf"/>
</dbReference>
<protein>
    <submittedName>
        <fullName evidence="3">FH1/FH2 domain-containing protein 3</fullName>
    </submittedName>
</protein>
<feature type="region of interest" description="Disordered" evidence="1">
    <location>
        <begin position="479"/>
        <end position="515"/>
    </location>
</feature>
<dbReference type="EMBL" id="LR785182">
    <property type="protein sequence ID" value="CAB3246107.1"/>
    <property type="molecule type" value="mRNA"/>
</dbReference>
<feature type="compositionally biased region" description="Basic and acidic residues" evidence="1">
    <location>
        <begin position="412"/>
        <end position="423"/>
    </location>
</feature>
<reference evidence="3" key="1">
    <citation type="submission" date="2020-04" db="EMBL/GenBank/DDBJ databases">
        <authorList>
            <person name="Neveu A P."/>
        </authorList>
    </citation>
    <scope>NUCLEOTIDE SEQUENCE</scope>
    <source>
        <tissue evidence="3">Whole embryo</tissue>
    </source>
</reference>
<dbReference type="PANTHER" id="PTHR45920">
    <property type="entry name" value="FORMIN HOMOLOGY 2 DOMAIN CONTAINING, ISOFORM I"/>
    <property type="match status" value="1"/>
</dbReference>
<organism evidence="3">
    <name type="scientific">Phallusia mammillata</name>
    <dbReference type="NCBI Taxonomy" id="59560"/>
    <lineage>
        <taxon>Eukaryota</taxon>
        <taxon>Metazoa</taxon>
        <taxon>Chordata</taxon>
        <taxon>Tunicata</taxon>
        <taxon>Ascidiacea</taxon>
        <taxon>Phlebobranchia</taxon>
        <taxon>Ascidiidae</taxon>
        <taxon>Phallusia</taxon>
    </lineage>
</organism>
<dbReference type="GO" id="GO:0030866">
    <property type="term" value="P:cortical actin cytoskeleton organization"/>
    <property type="evidence" value="ECO:0007669"/>
    <property type="project" value="TreeGrafter"/>
</dbReference>
<sequence>MGGVPPPPPAASPSPSPPSNKRRTVRLFWKEAQSVNRSLPSQKSVWSDIDEVKIETDRFISLFELKSKEAPMKKQQSEKRNELRVLDMKRSNAINIGLTIFPPPRTIKSAIINMDERALTKEQIEKLLTMIPTEEEVSSIQDASQESPDVALGSAEQFLLTLSSISELEARLNLWAFKLDYDLLEKEVAESLQDLRDAIDEIQKNKTLKLILATLRSIGNLLNNTKVKGFDITYLSKVPEVKDTQQKQTLLHHVTQCVLDKFPDSSDLYSELGSLTRCSRSDFDVLESTLGNLEKRCKNSWDYLKQIAKHESKAAFRERLSEFLISRAQRIITLNVLHRRLINRFNGMLLYFGTSPKTIETITVQGFARLISEFALEYKTSRDRVLSQKRKKNVKDKRNRTRGKMITETRKFSATEDQMKQKQMESVLRPTDIQVEKRTRSRSNRARMSTDSVSSPAAPPVMSPSDDMTDQIMEQLVKTATQAPNNRSAPVSRRKRSRNAQRKSLRRTLKGGLTDEEKAVIMGKY</sequence>
<dbReference type="PANTHER" id="PTHR45920:SF4">
    <property type="entry name" value="FORMIN HOMOLOGY 2 DOMAIN CONTAINING, ISOFORM I"/>
    <property type="match status" value="1"/>
</dbReference>
<feature type="compositionally biased region" description="Basic residues" evidence="1">
    <location>
        <begin position="492"/>
        <end position="509"/>
    </location>
</feature>
<dbReference type="SUPFAM" id="SSF101447">
    <property type="entry name" value="Formin homology 2 domain (FH2 domain)"/>
    <property type="match status" value="1"/>
</dbReference>
<feature type="compositionally biased region" description="Polar residues" evidence="1">
    <location>
        <begin position="479"/>
        <end position="489"/>
    </location>
</feature>
<evidence type="ECO:0000313" key="3">
    <source>
        <dbReference type="EMBL" id="CAB3246107.1"/>
    </source>
</evidence>
<feature type="region of interest" description="Disordered" evidence="1">
    <location>
        <begin position="1"/>
        <end position="22"/>
    </location>
</feature>
<evidence type="ECO:0000259" key="2">
    <source>
        <dbReference type="PROSITE" id="PS51444"/>
    </source>
</evidence>
<dbReference type="PROSITE" id="PS51444">
    <property type="entry name" value="FH2"/>
    <property type="match status" value="1"/>
</dbReference>
<dbReference type="GO" id="GO:0005856">
    <property type="term" value="C:cytoskeleton"/>
    <property type="evidence" value="ECO:0007669"/>
    <property type="project" value="TreeGrafter"/>
</dbReference>
<name>A0A6F9DC69_9ASCI</name>
<feature type="compositionally biased region" description="Pro residues" evidence="1">
    <location>
        <begin position="1"/>
        <end position="18"/>
    </location>
</feature>
<dbReference type="AlphaFoldDB" id="A0A6F9DC69"/>
<dbReference type="InterPro" id="IPR015425">
    <property type="entry name" value="FH2_Formin"/>
</dbReference>
<dbReference type="GO" id="GO:0051015">
    <property type="term" value="F:actin filament binding"/>
    <property type="evidence" value="ECO:0007669"/>
    <property type="project" value="TreeGrafter"/>
</dbReference>
<proteinExistence type="evidence at transcript level"/>
<evidence type="ECO:0000256" key="1">
    <source>
        <dbReference type="SAM" id="MobiDB-lite"/>
    </source>
</evidence>